<protein>
    <recommendedName>
        <fullName evidence="2">C2 NT-type domain-containing protein</fullName>
    </recommendedName>
</protein>
<dbReference type="AlphaFoldDB" id="A0A6A7C1H7"/>
<evidence type="ECO:0000256" key="1">
    <source>
        <dbReference type="SAM" id="MobiDB-lite"/>
    </source>
</evidence>
<dbReference type="EMBL" id="MU005978">
    <property type="protein sequence ID" value="KAF2860795.1"/>
    <property type="molecule type" value="Genomic_DNA"/>
</dbReference>
<dbReference type="Proteomes" id="UP000799421">
    <property type="component" value="Unassembled WGS sequence"/>
</dbReference>
<keyword evidence="4" id="KW-1185">Reference proteome</keyword>
<dbReference type="PANTHER" id="PTHR21456:SF1">
    <property type="entry name" value="C2 NT-TYPE DOMAIN-CONTAINING PROTEIN"/>
    <property type="match status" value="1"/>
</dbReference>
<evidence type="ECO:0000313" key="4">
    <source>
        <dbReference type="Proteomes" id="UP000799421"/>
    </source>
</evidence>
<dbReference type="OrthoDB" id="3365224at2759"/>
<accession>A0A6A7C1H7</accession>
<feature type="region of interest" description="Disordered" evidence="1">
    <location>
        <begin position="306"/>
        <end position="337"/>
    </location>
</feature>
<sequence>MAGLTMGMNPVQGLLQHVTSASHHFMSSALLGRSRRARFRLRLHIIDLNNLPLAAGTSFVKWHLPASTAADHRGRTTTQSITDHRVCYDYFKQTNVRLTIGRDGMLQECWIVFEVVQEYSVSGKPERIRLGEVRLNLAEYVESPNDSPVSPVSNEDNKGIVRRHLMQDSKINSTLKLGVAMQFLDGSRDFQAPPLRAAPVFQGIAGIMSSGDPSNMMTPGLVLHSNADDARSLTELPALSRETAETQDLYRQALSAYWNAQPGELKADECIEDIFSGGDGWSADKRPFRHRQRGSISSVTTEKPRYAMYDNPPERANVVDGHGEDERSWVVGPRALA</sequence>
<name>A0A6A7C1H7_9PEZI</name>
<reference evidence="3" key="1">
    <citation type="journal article" date="2020" name="Stud. Mycol.">
        <title>101 Dothideomycetes genomes: a test case for predicting lifestyles and emergence of pathogens.</title>
        <authorList>
            <person name="Haridas S."/>
            <person name="Albert R."/>
            <person name="Binder M."/>
            <person name="Bloem J."/>
            <person name="Labutti K."/>
            <person name="Salamov A."/>
            <person name="Andreopoulos B."/>
            <person name="Baker S."/>
            <person name="Barry K."/>
            <person name="Bills G."/>
            <person name="Bluhm B."/>
            <person name="Cannon C."/>
            <person name="Castanera R."/>
            <person name="Culley D."/>
            <person name="Daum C."/>
            <person name="Ezra D."/>
            <person name="Gonzalez J."/>
            <person name="Henrissat B."/>
            <person name="Kuo A."/>
            <person name="Liang C."/>
            <person name="Lipzen A."/>
            <person name="Lutzoni F."/>
            <person name="Magnuson J."/>
            <person name="Mondo S."/>
            <person name="Nolan M."/>
            <person name="Ohm R."/>
            <person name="Pangilinan J."/>
            <person name="Park H.-J."/>
            <person name="Ramirez L."/>
            <person name="Alfaro M."/>
            <person name="Sun H."/>
            <person name="Tritt A."/>
            <person name="Yoshinaga Y."/>
            <person name="Zwiers L.-H."/>
            <person name="Turgeon B."/>
            <person name="Goodwin S."/>
            <person name="Spatafora J."/>
            <person name="Crous P."/>
            <person name="Grigoriev I."/>
        </authorList>
    </citation>
    <scope>NUCLEOTIDE SEQUENCE</scope>
    <source>
        <strain evidence="3">CBS 480.64</strain>
    </source>
</reference>
<dbReference type="Pfam" id="PF10358">
    <property type="entry name" value="NT-C2"/>
    <property type="match status" value="1"/>
</dbReference>
<feature type="domain" description="C2 NT-type" evidence="2">
    <location>
        <begin position="29"/>
        <end position="183"/>
    </location>
</feature>
<gene>
    <name evidence="3" type="ORF">K470DRAFT_257581</name>
</gene>
<evidence type="ECO:0000259" key="2">
    <source>
        <dbReference type="PROSITE" id="PS51840"/>
    </source>
</evidence>
<proteinExistence type="predicted"/>
<dbReference type="InterPro" id="IPR019448">
    <property type="entry name" value="NT-C2"/>
</dbReference>
<dbReference type="PANTHER" id="PTHR21456">
    <property type="entry name" value="FAMILY WITH SEQUENCE SIMILARITY 102"/>
    <property type="match status" value="1"/>
</dbReference>
<evidence type="ECO:0000313" key="3">
    <source>
        <dbReference type="EMBL" id="KAF2860795.1"/>
    </source>
</evidence>
<organism evidence="3 4">
    <name type="scientific">Piedraia hortae CBS 480.64</name>
    <dbReference type="NCBI Taxonomy" id="1314780"/>
    <lineage>
        <taxon>Eukaryota</taxon>
        <taxon>Fungi</taxon>
        <taxon>Dikarya</taxon>
        <taxon>Ascomycota</taxon>
        <taxon>Pezizomycotina</taxon>
        <taxon>Dothideomycetes</taxon>
        <taxon>Dothideomycetidae</taxon>
        <taxon>Capnodiales</taxon>
        <taxon>Piedraiaceae</taxon>
        <taxon>Piedraia</taxon>
    </lineage>
</organism>
<dbReference type="PROSITE" id="PS51840">
    <property type="entry name" value="C2_NT"/>
    <property type="match status" value="1"/>
</dbReference>
<dbReference type="InterPro" id="IPR039931">
    <property type="entry name" value="EEIG1/2-like"/>
</dbReference>